<dbReference type="RefSeq" id="WP_289599277.1">
    <property type="nucleotide sequence ID" value="NZ_JAUDCL010000005.1"/>
</dbReference>
<feature type="transmembrane region" description="Helical" evidence="1">
    <location>
        <begin position="572"/>
        <end position="592"/>
    </location>
</feature>
<evidence type="ECO:0000256" key="1">
    <source>
        <dbReference type="SAM" id="Phobius"/>
    </source>
</evidence>
<dbReference type="Pfam" id="PF09913">
    <property type="entry name" value="DUF2142"/>
    <property type="match status" value="1"/>
</dbReference>
<feature type="transmembrane region" description="Helical" evidence="1">
    <location>
        <begin position="544"/>
        <end position="560"/>
    </location>
</feature>
<sequence length="780" mass="83737">MAWNQTACKRWRLVAAGVLVAAVTALALAWTSYNVIHTVNGQSEYYQVHDYYAEDQVMLAADPAQGWTQGILAGPDTPLYGVRLYFSSLDRVVHGTLYVDLLDESGQRLTGAALDMTEILGLDFQGIVFEQPVFPEKDATRYTLHIYYAPATEEDVLGLVYGTGPMPEEAELDENQIPLVLDPDAAISANAANPAFPLEGGTVQPEGGATAAMQYITNYSGNIGLWLCVPVAVILFAAVLGAWWLIFWKKASAPACVAYAVAALGLGWALITPPMAGPDEYTHLAGAYSMASRMMGQSGVQVDYDDWGREVYTLPMRECDAPYMRDRSGEIGVFGYKQILDHPGGFGNSGQLIKEVEVVAPANPQAVQYLPQALGILLARLIGLGFYPMLLMGRLFSVAAYTALAALAVRVAPRGSKEIFGAAALLPMGLSLAGSFSADTMVLGMAFLFTALCFVGMTEKKPVGLARQVALLILAALLAPAKAIYLGMVALVFPMKAENLGGKLRSRVFKALVCAAALIGWLAANGSTMAYMLRSVDTERIQLAIPPALILAAACWVAWYKLHHKRWFKWAALGACGLILLAGGTTVLWVLANSGQTLTPEEMAAGIQPNGESIYTFSIGYMLSQPSQTIKLLTNTVVDQLPVYLQGLVGALPGEPIVHKLSLSWSLTILLLLIPVCASVRQNEQPVRLTRPVRWVMGLVTASVVLLMVAAALIWTPINATTVFGIQGRYLLPVLPMFLLLLGEQGAFCTRRDVSRGIRAASVFVSAAAALESFALFCGA</sequence>
<reference evidence="2 3" key="3">
    <citation type="submission" date="2023-06" db="EMBL/GenBank/DDBJ databases">
        <authorList>
            <person name="Zeman M."/>
            <person name="Kubasova T."/>
            <person name="Jahodarova E."/>
            <person name="Nykrynova M."/>
            <person name="Rychlik I."/>
        </authorList>
    </citation>
    <scope>NUCLEOTIDE SEQUENCE [LARGE SCALE GENOMIC DNA]</scope>
    <source>
        <strain evidence="2 3">ET340</strain>
    </source>
</reference>
<feature type="transmembrane region" description="Helical" evidence="1">
    <location>
        <begin position="223"/>
        <end position="246"/>
    </location>
</feature>
<feature type="transmembrane region" description="Helical" evidence="1">
    <location>
        <begin position="730"/>
        <end position="748"/>
    </location>
</feature>
<evidence type="ECO:0000313" key="2">
    <source>
        <dbReference type="EMBL" id="MDM8200479.1"/>
    </source>
</evidence>
<keyword evidence="1" id="KW-1133">Transmembrane helix</keyword>
<evidence type="ECO:0000313" key="3">
    <source>
        <dbReference type="Proteomes" id="UP001529380"/>
    </source>
</evidence>
<keyword evidence="3" id="KW-1185">Reference proteome</keyword>
<proteinExistence type="predicted"/>
<comment type="caution">
    <text evidence="2">The sequence shown here is derived from an EMBL/GenBank/DDBJ whole genome shotgun (WGS) entry which is preliminary data.</text>
</comment>
<feature type="transmembrane region" description="Helical" evidence="1">
    <location>
        <begin position="693"/>
        <end position="718"/>
    </location>
</feature>
<feature type="transmembrane region" description="Helical" evidence="1">
    <location>
        <begin position="507"/>
        <end position="524"/>
    </location>
</feature>
<accession>A0ABT7UNM0</accession>
<dbReference type="EMBL" id="JAUDCL010000005">
    <property type="protein sequence ID" value="MDM8200479.1"/>
    <property type="molecule type" value="Genomic_DNA"/>
</dbReference>
<protein>
    <submittedName>
        <fullName evidence="2">DUF2142 domain-containing protein</fullName>
    </submittedName>
</protein>
<name>A0ABT7UNM0_9FIRM</name>
<feature type="transmembrane region" description="Helical" evidence="1">
    <location>
        <begin position="663"/>
        <end position="681"/>
    </location>
</feature>
<reference evidence="3" key="1">
    <citation type="submission" date="2023-06" db="EMBL/GenBank/DDBJ databases">
        <title>Identification and characterization of horizontal gene transfer across gut microbiota members of farm animals based on homology search.</title>
        <authorList>
            <person name="Zeman M."/>
            <person name="Kubasova T."/>
            <person name="Jahodarova E."/>
            <person name="Nykrynova M."/>
            <person name="Rychlik I."/>
        </authorList>
    </citation>
    <scope>NUCLEOTIDE SEQUENCE [LARGE SCALE GENOMIC DNA]</scope>
    <source>
        <strain evidence="3">ET340</strain>
    </source>
</reference>
<gene>
    <name evidence="2" type="ORF">QUW08_04105</name>
</gene>
<dbReference type="Proteomes" id="UP001529380">
    <property type="component" value="Unassembled WGS sequence"/>
</dbReference>
<feature type="transmembrane region" description="Helical" evidence="1">
    <location>
        <begin position="386"/>
        <end position="409"/>
    </location>
</feature>
<feature type="transmembrane region" description="Helical" evidence="1">
    <location>
        <begin position="253"/>
        <end position="271"/>
    </location>
</feature>
<dbReference type="InterPro" id="IPR018674">
    <property type="entry name" value="DUF2142_membrane"/>
</dbReference>
<feature type="transmembrane region" description="Helical" evidence="1">
    <location>
        <begin position="469"/>
        <end position="495"/>
    </location>
</feature>
<keyword evidence="1" id="KW-0812">Transmembrane</keyword>
<feature type="transmembrane region" description="Helical" evidence="1">
    <location>
        <begin position="430"/>
        <end position="457"/>
    </location>
</feature>
<organism evidence="2 3">
    <name type="scientific">Allofournierella massiliensis</name>
    <dbReference type="NCBI Taxonomy" id="1650663"/>
    <lineage>
        <taxon>Bacteria</taxon>
        <taxon>Bacillati</taxon>
        <taxon>Bacillota</taxon>
        <taxon>Clostridia</taxon>
        <taxon>Eubacteriales</taxon>
        <taxon>Oscillospiraceae</taxon>
        <taxon>Allofournierella</taxon>
    </lineage>
</organism>
<reference evidence="2 3" key="2">
    <citation type="submission" date="2023-06" db="EMBL/GenBank/DDBJ databases">
        <title>Identification and characterization of horizontal gene transfer across gut microbiota members of farm animals based on homology search.</title>
        <authorList>
            <person name="Schwarzerova J."/>
            <person name="Nykrynova M."/>
            <person name="Jureckova K."/>
            <person name="Cejkova D."/>
            <person name="Rychlik I."/>
        </authorList>
    </citation>
    <scope>NUCLEOTIDE SEQUENCE [LARGE SCALE GENOMIC DNA]</scope>
    <source>
        <strain evidence="2 3">ET340</strain>
    </source>
</reference>
<keyword evidence="1" id="KW-0472">Membrane</keyword>